<reference evidence="1 2" key="1">
    <citation type="submission" date="2020-02" db="EMBL/GenBank/DDBJ databases">
        <title>Whole-genome analyses of novel actinobacteria.</title>
        <authorList>
            <person name="Sahin N."/>
        </authorList>
    </citation>
    <scope>NUCLEOTIDE SEQUENCE [LARGE SCALE GENOMIC DNA]</scope>
    <source>
        <strain evidence="1 2">KC13</strain>
    </source>
</reference>
<accession>A0A6M1QS93</accession>
<dbReference type="EMBL" id="JAALAA010000005">
    <property type="protein sequence ID" value="NGN92723.1"/>
    <property type="molecule type" value="Genomic_DNA"/>
</dbReference>
<protein>
    <submittedName>
        <fullName evidence="1">Uncharacterized protein</fullName>
    </submittedName>
</protein>
<dbReference type="Pfam" id="PF22742">
    <property type="entry name" value="PspAB"/>
    <property type="match status" value="1"/>
</dbReference>
<dbReference type="InterPro" id="IPR054383">
    <property type="entry name" value="PspAB-like"/>
</dbReference>
<evidence type="ECO:0000313" key="2">
    <source>
        <dbReference type="Proteomes" id="UP000483261"/>
    </source>
</evidence>
<comment type="caution">
    <text evidence="1">The sequence shown here is derived from an EMBL/GenBank/DDBJ whole genome shotgun (WGS) entry which is preliminary data.</text>
</comment>
<sequence>MGFWDVITGRTRPKQANLDALFAVPTAALTMQTSLGLVPTGDGAVCYRAAAGAGFAGTQNDVVELLGASESAPTVTTSVDEFGFTWLSVDHEPLDPANPDITGLVTDLHAVNTTLEMNGFGPGLLCSLIAFSGADGRRVALIYLYKQGTFYPFVPTGPQERDNLLEINVRTAIEGDLPVEKDLSRWLALWGAPGL</sequence>
<proteinExistence type="predicted"/>
<name>A0A6M1QS93_9ACTN</name>
<dbReference type="AlphaFoldDB" id="A0A6M1QS93"/>
<keyword evidence="2" id="KW-1185">Reference proteome</keyword>
<dbReference type="RefSeq" id="WP_165110464.1">
    <property type="nucleotide sequence ID" value="NZ_JAALAA010000005.1"/>
</dbReference>
<gene>
    <name evidence="1" type="ORF">G5C66_08235</name>
</gene>
<evidence type="ECO:0000313" key="1">
    <source>
        <dbReference type="EMBL" id="NGN92723.1"/>
    </source>
</evidence>
<organism evidence="1 2">
    <name type="scientific">Nocardioides turkmenicus</name>
    <dbReference type="NCBI Taxonomy" id="2711220"/>
    <lineage>
        <taxon>Bacteria</taxon>
        <taxon>Bacillati</taxon>
        <taxon>Actinomycetota</taxon>
        <taxon>Actinomycetes</taxon>
        <taxon>Propionibacteriales</taxon>
        <taxon>Nocardioidaceae</taxon>
        <taxon>Nocardioides</taxon>
    </lineage>
</organism>
<dbReference type="Proteomes" id="UP000483261">
    <property type="component" value="Unassembled WGS sequence"/>
</dbReference>